<comment type="caution">
    <text evidence="2">The sequence shown here is derived from an EMBL/GenBank/DDBJ whole genome shotgun (WGS) entry which is preliminary data.</text>
</comment>
<sequence length="785" mass="84975">MLQQNNNNNCLDMAHRELLHECRRTNVSFASALEFGAIPLIKGLRAWAVSGGYSKARRKAANGPRAQSTCQQPPETRVGQRSWSGQVSSGYGHTLDSTISATRTPGVRPGGLGALVTVATLKGTEGGGRQTQTRCLFLKAQGRGSYICAVGNRGTGARVTGPRTHAVILEGTKEEHRCSSKGLKLSQDGTDDGGHFKAKPRAIRKWRKCGKATASVEKRAASHGKGEHGDQKNAQPVNVTPDNTITQCQKGSSATYPNQDDLELGKDERAHLSISVKTDSPENTDPQSCCSSAKPCAKPDEQVEAGMSIIQSDNCSEKEFSCANGDAQGDTEVGDLDANDHQNIIADVPNLGSSVAPETNFDSLGIKLTTTNCSTEPSIDFSPSEVPVNNWKNQESRPEERILERENLNSLRSSNFTTERDGTPDTKNRVVPEGRTPVGVECSTTEKKRRPSMCSPQHWEELITKRGELEVQQSDKSSSRGFSAPTANITVTTIHSLPNPAPTTTAAIATAIPALSKGEVGARGGDLLPLVNSELLSEPARVDDKVKVAADEGSLDVGEEEDEFGAFMQAGGEQLWTDGFSEVQQLAPGEDYNCEEHTSSADANEPASWASDWTAVQPFQQSESTWTAFGQETVDQKIVPGGQWWSSTEKPNLPLSPLHNVSNVFLEAFPLEKSPCEDPEYIPTLKQLLQGPAENSNTGEHKEQSLLDGLQDLDRMIGVKYKRAESLSCKLLLQSLHLEHPSSECATVRLKTSARFSPNLPTSNQQLAANAKRRLSYDFNRNVMT</sequence>
<evidence type="ECO:0000313" key="3">
    <source>
        <dbReference type="Proteomes" id="UP001187343"/>
    </source>
</evidence>
<gene>
    <name evidence="2" type="ORF">Q8A67_012218</name>
</gene>
<accession>A0AA88PVV9</accession>
<dbReference type="Proteomes" id="UP001187343">
    <property type="component" value="Unassembled WGS sequence"/>
</dbReference>
<feature type="compositionally biased region" description="Basic and acidic residues" evidence="1">
    <location>
        <begin position="418"/>
        <end position="432"/>
    </location>
</feature>
<dbReference type="EMBL" id="JAUYZG010000011">
    <property type="protein sequence ID" value="KAK2894989.1"/>
    <property type="molecule type" value="Genomic_DNA"/>
</dbReference>
<feature type="region of interest" description="Disordered" evidence="1">
    <location>
        <begin position="379"/>
        <end position="399"/>
    </location>
</feature>
<protein>
    <recommendedName>
        <fullName evidence="4">Aftiphilin</fullName>
    </recommendedName>
</protein>
<feature type="compositionally biased region" description="Polar residues" evidence="1">
    <location>
        <begin position="232"/>
        <end position="258"/>
    </location>
</feature>
<feature type="region of interest" description="Disordered" evidence="1">
    <location>
        <begin position="59"/>
        <end position="87"/>
    </location>
</feature>
<reference evidence="2" key="1">
    <citation type="submission" date="2023-08" db="EMBL/GenBank/DDBJ databases">
        <title>Chromosome-level Genome Assembly of mud carp (Cirrhinus molitorella).</title>
        <authorList>
            <person name="Liu H."/>
        </authorList>
    </citation>
    <scope>NUCLEOTIDE SEQUENCE</scope>
    <source>
        <strain evidence="2">Prfri</strain>
        <tissue evidence="2">Muscle</tissue>
    </source>
</reference>
<evidence type="ECO:0000313" key="2">
    <source>
        <dbReference type="EMBL" id="KAK2894989.1"/>
    </source>
</evidence>
<dbReference type="AlphaFoldDB" id="A0AA88PVV9"/>
<evidence type="ECO:0008006" key="4">
    <source>
        <dbReference type="Google" id="ProtNLM"/>
    </source>
</evidence>
<feature type="region of interest" description="Disordered" evidence="1">
    <location>
        <begin position="178"/>
        <end position="197"/>
    </location>
</feature>
<feature type="compositionally biased region" description="Basic and acidic residues" evidence="1">
    <location>
        <begin position="216"/>
        <end position="231"/>
    </location>
</feature>
<proteinExistence type="predicted"/>
<keyword evidence="3" id="KW-1185">Reference proteome</keyword>
<organism evidence="2 3">
    <name type="scientific">Cirrhinus molitorella</name>
    <name type="common">mud carp</name>
    <dbReference type="NCBI Taxonomy" id="172907"/>
    <lineage>
        <taxon>Eukaryota</taxon>
        <taxon>Metazoa</taxon>
        <taxon>Chordata</taxon>
        <taxon>Craniata</taxon>
        <taxon>Vertebrata</taxon>
        <taxon>Euteleostomi</taxon>
        <taxon>Actinopterygii</taxon>
        <taxon>Neopterygii</taxon>
        <taxon>Teleostei</taxon>
        <taxon>Ostariophysi</taxon>
        <taxon>Cypriniformes</taxon>
        <taxon>Cyprinidae</taxon>
        <taxon>Labeoninae</taxon>
        <taxon>Labeonini</taxon>
        <taxon>Cirrhinus</taxon>
    </lineage>
</organism>
<feature type="region of interest" description="Disordered" evidence="1">
    <location>
        <begin position="207"/>
        <end position="261"/>
    </location>
</feature>
<feature type="compositionally biased region" description="Polar residues" evidence="1">
    <location>
        <begin position="65"/>
        <end position="87"/>
    </location>
</feature>
<name>A0AA88PVV9_9TELE</name>
<evidence type="ECO:0000256" key="1">
    <source>
        <dbReference type="SAM" id="MobiDB-lite"/>
    </source>
</evidence>
<feature type="region of interest" description="Disordered" evidence="1">
    <location>
        <begin position="414"/>
        <end position="455"/>
    </location>
</feature>